<feature type="compositionally biased region" description="Polar residues" evidence="1">
    <location>
        <begin position="56"/>
        <end position="65"/>
    </location>
</feature>
<dbReference type="Proteomes" id="UP000274504">
    <property type="component" value="Unassembled WGS sequence"/>
</dbReference>
<name>A0A3P7BAA8_HYMDI</name>
<reference evidence="2 3" key="1">
    <citation type="submission" date="2018-11" db="EMBL/GenBank/DDBJ databases">
        <authorList>
            <consortium name="Pathogen Informatics"/>
        </authorList>
    </citation>
    <scope>NUCLEOTIDE SEQUENCE [LARGE SCALE GENOMIC DNA]</scope>
</reference>
<organism evidence="2 3">
    <name type="scientific">Hymenolepis diminuta</name>
    <name type="common">Rat tapeworm</name>
    <dbReference type="NCBI Taxonomy" id="6216"/>
    <lineage>
        <taxon>Eukaryota</taxon>
        <taxon>Metazoa</taxon>
        <taxon>Spiralia</taxon>
        <taxon>Lophotrochozoa</taxon>
        <taxon>Platyhelminthes</taxon>
        <taxon>Cestoda</taxon>
        <taxon>Eucestoda</taxon>
        <taxon>Cyclophyllidea</taxon>
        <taxon>Hymenolepididae</taxon>
        <taxon>Hymenolepis</taxon>
    </lineage>
</organism>
<gene>
    <name evidence="2" type="ORF">HDID_LOCUS4896</name>
</gene>
<accession>A0A3P7BAA8</accession>
<evidence type="ECO:0000256" key="1">
    <source>
        <dbReference type="SAM" id="MobiDB-lite"/>
    </source>
</evidence>
<evidence type="ECO:0000313" key="3">
    <source>
        <dbReference type="Proteomes" id="UP000274504"/>
    </source>
</evidence>
<feature type="compositionally biased region" description="Polar residues" evidence="1">
    <location>
        <begin position="12"/>
        <end position="29"/>
    </location>
</feature>
<sequence length="131" mass="13995">MKEDFKAKSPLTAPSTSGKRYSVGPSTLSVPKGSVKYPLKLTSRFSVSPTSLVGIQTAKSGSSSKDMGCQKETPKEQDKPNPSRSDEKHGVSTIYSEAKEIYEESSCIILTLIVDNPQSSGTRLGNAPPKS</sequence>
<feature type="compositionally biased region" description="Basic and acidic residues" evidence="1">
    <location>
        <begin position="68"/>
        <end position="90"/>
    </location>
</feature>
<dbReference type="AlphaFoldDB" id="A0A3P7BAA8"/>
<feature type="region of interest" description="Disordered" evidence="1">
    <location>
        <begin position="56"/>
        <end position="92"/>
    </location>
</feature>
<proteinExistence type="predicted"/>
<protein>
    <submittedName>
        <fullName evidence="2">Uncharacterized protein</fullName>
    </submittedName>
</protein>
<feature type="region of interest" description="Disordered" evidence="1">
    <location>
        <begin position="1"/>
        <end position="33"/>
    </location>
</feature>
<dbReference type="EMBL" id="UYSG01002113">
    <property type="protein sequence ID" value="VDL57044.1"/>
    <property type="molecule type" value="Genomic_DNA"/>
</dbReference>
<evidence type="ECO:0000313" key="2">
    <source>
        <dbReference type="EMBL" id="VDL57044.1"/>
    </source>
</evidence>